<gene>
    <name evidence="4" type="primary">pgi_2</name>
    <name evidence="4" type="ORF">NCTC10118_00103</name>
</gene>
<dbReference type="EC" id="5.3.1.9" evidence="4"/>
<dbReference type="OrthoDB" id="140919at2"/>
<proteinExistence type="predicted"/>
<evidence type="ECO:0000313" key="4">
    <source>
        <dbReference type="EMBL" id="VEU62689.1"/>
    </source>
</evidence>
<evidence type="ECO:0000256" key="3">
    <source>
        <dbReference type="ARBA" id="ARBA00023235"/>
    </source>
</evidence>
<dbReference type="SUPFAM" id="SSF53697">
    <property type="entry name" value="SIS domain"/>
    <property type="match status" value="1"/>
</dbReference>
<keyword evidence="5" id="KW-1185">Reference proteome</keyword>
<dbReference type="GO" id="GO:0005829">
    <property type="term" value="C:cytosol"/>
    <property type="evidence" value="ECO:0007669"/>
    <property type="project" value="TreeGrafter"/>
</dbReference>
<sequence length="429" mass="49427">MKIKIDITSALRRPLRDLEYLETKILKIHNDLKKQSLAKKDSLAWITYPSNYDKETFLAMHNKAKEWKYNGVKKVVVIAAGGTYLGIRAGYEFIYSKYTNNEPDLELIFASNDLSADELVYKLNLVSDTKFAILVISNSGNTIETLITFKEFHNLLTKKELENTNSYIIVVSQDNQGSLLQYAKKHNYKYFLVPKNSPSHYSILTPLGLFAFMCAGIDVAAMLKAATKMQEELDNLQATKNFAYLYAATRHYLNQEKAFAIEKLIYHEPRLKAFSLWWKQLVANSEGKEGKGIWPSIEAYNDQKLENINNNTTLAFKTMLLCLNPLKNLKLNSNHKEYDLLNYLDQQDQKIALNPSYDLVEYNYKSKHEDPIILIKFDAYDESSLGALFTFFHNAMLMSTYLLNLEPFEQPALDVYKNNILNTLTKTNK</sequence>
<dbReference type="AlphaFoldDB" id="A0A449ACF9"/>
<protein>
    <submittedName>
        <fullName evidence="4">Glucose-6-phosphate isomerase</fullName>
        <ecNumber evidence="4">5.3.1.9</ecNumber>
    </submittedName>
</protein>
<dbReference type="RefSeq" id="WP_129620955.1">
    <property type="nucleotide sequence ID" value="NZ_LR214972.1"/>
</dbReference>
<keyword evidence="3 4" id="KW-0413">Isomerase</keyword>
<dbReference type="PROSITE" id="PS51463">
    <property type="entry name" value="P_GLUCOSE_ISOMERASE_3"/>
    <property type="match status" value="1"/>
</dbReference>
<keyword evidence="1" id="KW-0312">Gluconeogenesis</keyword>
<dbReference type="PANTHER" id="PTHR11469:SF1">
    <property type="entry name" value="GLUCOSE-6-PHOSPHATE ISOMERASE"/>
    <property type="match status" value="1"/>
</dbReference>
<reference evidence="4 5" key="1">
    <citation type="submission" date="2019-01" db="EMBL/GenBank/DDBJ databases">
        <authorList>
            <consortium name="Pathogen Informatics"/>
        </authorList>
    </citation>
    <scope>NUCLEOTIDE SEQUENCE [LARGE SCALE GENOMIC DNA]</scope>
    <source>
        <strain evidence="4 5">NCTC10118</strain>
    </source>
</reference>
<dbReference type="PANTHER" id="PTHR11469">
    <property type="entry name" value="GLUCOSE-6-PHOSPHATE ISOMERASE"/>
    <property type="match status" value="1"/>
</dbReference>
<dbReference type="EMBL" id="LR214972">
    <property type="protein sequence ID" value="VEU62689.1"/>
    <property type="molecule type" value="Genomic_DNA"/>
</dbReference>
<evidence type="ECO:0000256" key="1">
    <source>
        <dbReference type="ARBA" id="ARBA00022432"/>
    </source>
</evidence>
<dbReference type="Proteomes" id="UP000289952">
    <property type="component" value="Chromosome"/>
</dbReference>
<organism evidence="4 5">
    <name type="scientific">Mycoplasmopsis bovirhinis</name>
    <dbReference type="NCBI Taxonomy" id="29553"/>
    <lineage>
        <taxon>Bacteria</taxon>
        <taxon>Bacillati</taxon>
        <taxon>Mycoplasmatota</taxon>
        <taxon>Mycoplasmoidales</taxon>
        <taxon>Metamycoplasmataceae</taxon>
        <taxon>Mycoplasmopsis</taxon>
    </lineage>
</organism>
<dbReference type="GO" id="GO:0006096">
    <property type="term" value="P:glycolytic process"/>
    <property type="evidence" value="ECO:0007669"/>
    <property type="project" value="UniProtKB-KW"/>
</dbReference>
<dbReference type="GO" id="GO:0097367">
    <property type="term" value="F:carbohydrate derivative binding"/>
    <property type="evidence" value="ECO:0007669"/>
    <property type="project" value="InterPro"/>
</dbReference>
<dbReference type="GO" id="GO:0051156">
    <property type="term" value="P:glucose 6-phosphate metabolic process"/>
    <property type="evidence" value="ECO:0007669"/>
    <property type="project" value="TreeGrafter"/>
</dbReference>
<dbReference type="Gene3D" id="3.40.50.10490">
    <property type="entry name" value="Glucose-6-phosphate isomerase like protein, domain 1"/>
    <property type="match status" value="2"/>
</dbReference>
<evidence type="ECO:0000256" key="2">
    <source>
        <dbReference type="ARBA" id="ARBA00023152"/>
    </source>
</evidence>
<evidence type="ECO:0000313" key="5">
    <source>
        <dbReference type="Proteomes" id="UP000289952"/>
    </source>
</evidence>
<dbReference type="Pfam" id="PF00342">
    <property type="entry name" value="PGI"/>
    <property type="match status" value="1"/>
</dbReference>
<dbReference type="GO" id="GO:0048029">
    <property type="term" value="F:monosaccharide binding"/>
    <property type="evidence" value="ECO:0007669"/>
    <property type="project" value="TreeGrafter"/>
</dbReference>
<dbReference type="InterPro" id="IPR046348">
    <property type="entry name" value="SIS_dom_sf"/>
</dbReference>
<name>A0A449ACF9_9BACT</name>
<dbReference type="GO" id="GO:0006094">
    <property type="term" value="P:gluconeogenesis"/>
    <property type="evidence" value="ECO:0007669"/>
    <property type="project" value="UniProtKB-KW"/>
</dbReference>
<dbReference type="GO" id="GO:0004347">
    <property type="term" value="F:glucose-6-phosphate isomerase activity"/>
    <property type="evidence" value="ECO:0007669"/>
    <property type="project" value="UniProtKB-EC"/>
</dbReference>
<accession>A0A449ACF9</accession>
<keyword evidence="2" id="KW-0324">Glycolysis</keyword>
<dbReference type="InterPro" id="IPR001672">
    <property type="entry name" value="G6P_Isomerase"/>
</dbReference>